<feature type="non-terminal residue" evidence="1">
    <location>
        <position position="275"/>
    </location>
</feature>
<gene>
    <name evidence="1" type="ORF">A2U01_0001925</name>
</gene>
<proteinExistence type="predicted"/>
<dbReference type="AlphaFoldDB" id="A0A392M435"/>
<protein>
    <submittedName>
        <fullName evidence="1">TIR-NBS-LRR resistance protein</fullName>
    </submittedName>
</protein>
<sequence>MQGTEYWFHYTSTQVSFTHELPSNLLGFAYYLVLSQGRVGEGVGIGCECYLDDVLGERICITSIPRANIFKFRWYYGTESTIHMSDHVVLWYDPVTCKQIMDAVNDVNNTSHSPKLTFRFFIDESETLYDEVSIKECGFRWIYQDKTISSTIFESHDEDEETVPPTKKLKQRVFGTLKIILTTEISAGTKQPPPSIHMHPPHTREVLCKKHIAKSRRLLHEDRRRWCTHQKQQTWIQDRRRHNVNQREDKFIISPILMVNPSISGLSEVMEAGLK</sequence>
<organism evidence="1 2">
    <name type="scientific">Trifolium medium</name>
    <dbReference type="NCBI Taxonomy" id="97028"/>
    <lineage>
        <taxon>Eukaryota</taxon>
        <taxon>Viridiplantae</taxon>
        <taxon>Streptophyta</taxon>
        <taxon>Embryophyta</taxon>
        <taxon>Tracheophyta</taxon>
        <taxon>Spermatophyta</taxon>
        <taxon>Magnoliopsida</taxon>
        <taxon>eudicotyledons</taxon>
        <taxon>Gunneridae</taxon>
        <taxon>Pentapetalae</taxon>
        <taxon>rosids</taxon>
        <taxon>fabids</taxon>
        <taxon>Fabales</taxon>
        <taxon>Fabaceae</taxon>
        <taxon>Papilionoideae</taxon>
        <taxon>50 kb inversion clade</taxon>
        <taxon>NPAAA clade</taxon>
        <taxon>Hologalegina</taxon>
        <taxon>IRL clade</taxon>
        <taxon>Trifolieae</taxon>
        <taxon>Trifolium</taxon>
    </lineage>
</organism>
<dbReference type="EMBL" id="LXQA010001930">
    <property type="protein sequence ID" value="MCH81144.1"/>
    <property type="molecule type" value="Genomic_DNA"/>
</dbReference>
<evidence type="ECO:0000313" key="2">
    <source>
        <dbReference type="Proteomes" id="UP000265520"/>
    </source>
</evidence>
<accession>A0A392M435</accession>
<evidence type="ECO:0000313" key="1">
    <source>
        <dbReference type="EMBL" id="MCH81144.1"/>
    </source>
</evidence>
<dbReference type="Proteomes" id="UP000265520">
    <property type="component" value="Unassembled WGS sequence"/>
</dbReference>
<reference evidence="1 2" key="1">
    <citation type="journal article" date="2018" name="Front. Plant Sci.">
        <title>Red Clover (Trifolium pratense) and Zigzag Clover (T. medium) - A Picture of Genomic Similarities and Differences.</title>
        <authorList>
            <person name="Dluhosova J."/>
            <person name="Istvanek J."/>
            <person name="Nedelnik J."/>
            <person name="Repkova J."/>
        </authorList>
    </citation>
    <scope>NUCLEOTIDE SEQUENCE [LARGE SCALE GENOMIC DNA]</scope>
    <source>
        <strain evidence="2">cv. 10/8</strain>
        <tissue evidence="1">Leaf</tissue>
    </source>
</reference>
<name>A0A392M435_9FABA</name>
<comment type="caution">
    <text evidence="1">The sequence shown here is derived from an EMBL/GenBank/DDBJ whole genome shotgun (WGS) entry which is preliminary data.</text>
</comment>
<keyword evidence="2" id="KW-1185">Reference proteome</keyword>